<dbReference type="Gene3D" id="1.10.630.10">
    <property type="entry name" value="Cytochrome P450"/>
    <property type="match status" value="3"/>
</dbReference>
<keyword evidence="7" id="KW-0256">Endoplasmic reticulum</keyword>
<feature type="non-terminal residue" evidence="16">
    <location>
        <position position="1"/>
    </location>
</feature>
<dbReference type="InterPro" id="IPR036396">
    <property type="entry name" value="Cyt_P450_sf"/>
</dbReference>
<keyword evidence="5 13" id="KW-0349">Heme</keyword>
<sequence length="625" mass="72109">MTRNFNYWSQKGVKGPSPSPMFGNILSYFITPRPHLNMQWQKLYGKIYGVYNGNKPVLMVAEPELIKQICVKDFHIFSDRNTNRRIHPILSKHLVVETGDDWKRIRSIVTPTFSSSKMKKMYPMIRQCLDDFIVELDVYAKDKGDVNVKIMYGNYTMDVISRCAFATKTNSHKDPNDPFIINAQKVFAPKVSRALCFMLLPTFVLKAFNMRGIAEESANEFFFNITRHVMKTRSNSQKKYNDFIELLMNAQKSSTNNNTKDVNHYDENDSSEAHHVNEGEEEKQVENKILSSVDKYITEEEILAQSWVFFVAGYETTATTLTFASYELALNQDSQQRLYEEEEKQAENKILSSVDKYITEEEILAQSWVFFVAGYETTATTLTFASYELALNQDSQQRLYEEVMTAVDSKGEIDYDILARLPYLDAVISETLRLHSPAIILIRQASEDYKLGDTGITLKKGQQLEIPIYAVHHNEEFYEKPNDFIPNRFLPENRHNIKPYSYIPFGAGPRNCIGMRFALMEAKLALAQVIKRYRFFRSPNTDVPLLLNKSTILHSPKRINYPFGAGPRNCIGMRFGLMEAKLALAQVIRRYRFFQTPNTDVPLQLNVSLAIRTPKRVIIGIEKRL</sequence>
<dbReference type="PRINTS" id="PR00463">
    <property type="entry name" value="EP450I"/>
</dbReference>
<dbReference type="PANTHER" id="PTHR24292">
    <property type="entry name" value="CYTOCHROME P450"/>
    <property type="match status" value="1"/>
</dbReference>
<evidence type="ECO:0000256" key="7">
    <source>
        <dbReference type="ARBA" id="ARBA00022824"/>
    </source>
</evidence>
<comment type="subcellular location">
    <subcellularLocation>
        <location evidence="3">Endoplasmic reticulum membrane</location>
        <topology evidence="3">Peripheral membrane protein</topology>
    </subcellularLocation>
    <subcellularLocation>
        <location evidence="2">Microsome membrane</location>
        <topology evidence="2">Peripheral membrane protein</topology>
    </subcellularLocation>
</comment>
<evidence type="ECO:0000256" key="13">
    <source>
        <dbReference type="PIRSR" id="PIRSR602401-1"/>
    </source>
</evidence>
<evidence type="ECO:0000256" key="8">
    <source>
        <dbReference type="ARBA" id="ARBA00022848"/>
    </source>
</evidence>
<comment type="cofactor">
    <cofactor evidence="1 13">
        <name>heme</name>
        <dbReference type="ChEBI" id="CHEBI:30413"/>
    </cofactor>
</comment>
<evidence type="ECO:0000256" key="15">
    <source>
        <dbReference type="SAM" id="MobiDB-lite"/>
    </source>
</evidence>
<gene>
    <name evidence="16" type="ORF">ONB1V03_LOCUS14021</name>
</gene>
<name>A0A7R9MBY9_9ACAR</name>
<accession>A0A7R9MBY9</accession>
<keyword evidence="8" id="KW-0492">Microsome</keyword>
<feature type="compositionally biased region" description="Basic and acidic residues" evidence="15">
    <location>
        <begin position="261"/>
        <end position="285"/>
    </location>
</feature>
<dbReference type="SUPFAM" id="SSF48264">
    <property type="entry name" value="Cytochrome P450"/>
    <property type="match status" value="3"/>
</dbReference>
<dbReference type="PANTHER" id="PTHR24292:SF54">
    <property type="entry name" value="CYP9F3-RELATED"/>
    <property type="match status" value="1"/>
</dbReference>
<dbReference type="GO" id="GO:0020037">
    <property type="term" value="F:heme binding"/>
    <property type="evidence" value="ECO:0007669"/>
    <property type="project" value="InterPro"/>
</dbReference>
<dbReference type="EMBL" id="CAJPVJ010012916">
    <property type="protein sequence ID" value="CAG2174577.1"/>
    <property type="molecule type" value="Genomic_DNA"/>
</dbReference>
<keyword evidence="6 13" id="KW-0479">Metal-binding</keyword>
<keyword evidence="10 13" id="KW-0408">Iron</keyword>
<dbReference type="InterPro" id="IPR050476">
    <property type="entry name" value="Insect_CytP450_Detox"/>
</dbReference>
<proteinExistence type="inferred from homology"/>
<evidence type="ECO:0000256" key="9">
    <source>
        <dbReference type="ARBA" id="ARBA00023002"/>
    </source>
</evidence>
<protein>
    <recommendedName>
        <fullName evidence="18">Cytochrome P450</fullName>
    </recommendedName>
</protein>
<keyword evidence="9 14" id="KW-0560">Oxidoreductase</keyword>
<evidence type="ECO:0000256" key="2">
    <source>
        <dbReference type="ARBA" id="ARBA00004174"/>
    </source>
</evidence>
<evidence type="ECO:0000313" key="17">
    <source>
        <dbReference type="Proteomes" id="UP000728032"/>
    </source>
</evidence>
<evidence type="ECO:0000256" key="11">
    <source>
        <dbReference type="ARBA" id="ARBA00023033"/>
    </source>
</evidence>
<keyword evidence="11 14" id="KW-0503">Monooxygenase</keyword>
<dbReference type="InterPro" id="IPR002401">
    <property type="entry name" value="Cyt_P450_E_grp-I"/>
</dbReference>
<dbReference type="InterPro" id="IPR001128">
    <property type="entry name" value="Cyt_P450"/>
</dbReference>
<evidence type="ECO:0000256" key="4">
    <source>
        <dbReference type="ARBA" id="ARBA00010617"/>
    </source>
</evidence>
<keyword evidence="12" id="KW-0472">Membrane</keyword>
<evidence type="ECO:0000256" key="10">
    <source>
        <dbReference type="ARBA" id="ARBA00023004"/>
    </source>
</evidence>
<dbReference type="InterPro" id="IPR017972">
    <property type="entry name" value="Cyt_P450_CS"/>
</dbReference>
<evidence type="ECO:0000256" key="3">
    <source>
        <dbReference type="ARBA" id="ARBA00004406"/>
    </source>
</evidence>
<dbReference type="OrthoDB" id="6428965at2759"/>
<comment type="similarity">
    <text evidence="4 14">Belongs to the cytochrome P450 family.</text>
</comment>
<evidence type="ECO:0000256" key="14">
    <source>
        <dbReference type="RuleBase" id="RU000461"/>
    </source>
</evidence>
<dbReference type="PRINTS" id="PR00385">
    <property type="entry name" value="P450"/>
</dbReference>
<dbReference type="PROSITE" id="PS00086">
    <property type="entry name" value="CYTOCHROME_P450"/>
    <property type="match status" value="2"/>
</dbReference>
<feature type="region of interest" description="Disordered" evidence="15">
    <location>
        <begin position="254"/>
        <end position="285"/>
    </location>
</feature>
<evidence type="ECO:0000256" key="6">
    <source>
        <dbReference type="ARBA" id="ARBA00022723"/>
    </source>
</evidence>
<organism evidence="16">
    <name type="scientific">Oppiella nova</name>
    <dbReference type="NCBI Taxonomy" id="334625"/>
    <lineage>
        <taxon>Eukaryota</taxon>
        <taxon>Metazoa</taxon>
        <taxon>Ecdysozoa</taxon>
        <taxon>Arthropoda</taxon>
        <taxon>Chelicerata</taxon>
        <taxon>Arachnida</taxon>
        <taxon>Acari</taxon>
        <taxon>Acariformes</taxon>
        <taxon>Sarcoptiformes</taxon>
        <taxon>Oribatida</taxon>
        <taxon>Brachypylina</taxon>
        <taxon>Oppioidea</taxon>
        <taxon>Oppiidae</taxon>
        <taxon>Oppiella</taxon>
    </lineage>
</organism>
<evidence type="ECO:0000256" key="12">
    <source>
        <dbReference type="ARBA" id="ARBA00023136"/>
    </source>
</evidence>
<dbReference type="AlphaFoldDB" id="A0A7R9MBY9"/>
<dbReference type="EMBL" id="OC927741">
    <property type="protein sequence ID" value="CAD7657391.1"/>
    <property type="molecule type" value="Genomic_DNA"/>
</dbReference>
<evidence type="ECO:0000256" key="5">
    <source>
        <dbReference type="ARBA" id="ARBA00022617"/>
    </source>
</evidence>
<feature type="binding site" description="axial binding residue" evidence="13">
    <location>
        <position position="512"/>
    </location>
    <ligand>
        <name>heme</name>
        <dbReference type="ChEBI" id="CHEBI:30413"/>
    </ligand>
    <ligandPart>
        <name>Fe</name>
        <dbReference type="ChEBI" id="CHEBI:18248"/>
    </ligandPart>
</feature>
<evidence type="ECO:0000313" key="16">
    <source>
        <dbReference type="EMBL" id="CAD7657391.1"/>
    </source>
</evidence>
<dbReference type="CDD" id="cd11055">
    <property type="entry name" value="CYP3A-like"/>
    <property type="match status" value="1"/>
</dbReference>
<reference evidence="16" key="1">
    <citation type="submission" date="2020-11" db="EMBL/GenBank/DDBJ databases">
        <authorList>
            <person name="Tran Van P."/>
        </authorList>
    </citation>
    <scope>NUCLEOTIDE SEQUENCE</scope>
</reference>
<keyword evidence="17" id="KW-1185">Reference proteome</keyword>
<evidence type="ECO:0008006" key="18">
    <source>
        <dbReference type="Google" id="ProtNLM"/>
    </source>
</evidence>
<dbReference type="GO" id="GO:0005789">
    <property type="term" value="C:endoplasmic reticulum membrane"/>
    <property type="evidence" value="ECO:0007669"/>
    <property type="project" value="UniProtKB-SubCell"/>
</dbReference>
<evidence type="ECO:0000256" key="1">
    <source>
        <dbReference type="ARBA" id="ARBA00001971"/>
    </source>
</evidence>
<dbReference type="GO" id="GO:0016705">
    <property type="term" value="F:oxidoreductase activity, acting on paired donors, with incorporation or reduction of molecular oxygen"/>
    <property type="evidence" value="ECO:0007669"/>
    <property type="project" value="InterPro"/>
</dbReference>
<dbReference type="Pfam" id="PF00067">
    <property type="entry name" value="p450"/>
    <property type="match status" value="3"/>
</dbReference>
<dbReference type="GO" id="GO:0004497">
    <property type="term" value="F:monooxygenase activity"/>
    <property type="evidence" value="ECO:0007669"/>
    <property type="project" value="UniProtKB-KW"/>
</dbReference>
<dbReference type="Proteomes" id="UP000728032">
    <property type="component" value="Unassembled WGS sequence"/>
</dbReference>
<dbReference type="GO" id="GO:0005506">
    <property type="term" value="F:iron ion binding"/>
    <property type="evidence" value="ECO:0007669"/>
    <property type="project" value="InterPro"/>
</dbReference>